<name>A0A8J5NP88_FUSOX</name>
<dbReference type="Pfam" id="PF00249">
    <property type="entry name" value="Myb_DNA-binding"/>
    <property type="match status" value="1"/>
</dbReference>
<evidence type="ECO:0000313" key="4">
    <source>
        <dbReference type="EMBL" id="KAG7403710.1"/>
    </source>
</evidence>
<sequence>MYSNLSIQSLPATERCGIESAATVTLSPPKPQFTHGGRTASRSQLPIKGESHAEPAAKARAESKKGKGLEPPRITRTPSPNVANSSFSRLAFFSRKKHANGTQAENNEKEKKTLRKGPAAGTGHESHGRINAAEGRSGGISSMTRNSPGGQTTRVPNSSNSSFAEDRINLIAGEGCSYCLTWNFECTYRRTRKKSQPSRRPGNQKPWSLSEDNILLELGPRNDNWSDIIKNLPGRTEAACKQRYRKIRKASEQSNGKLEPGRLPAGDPQNRVPQIPMGHQEITYHPDYTSSHSQAVLPEVDCRSPPPAVINRQRSMAPSRNGCEGQGADEMPASWQADENDNHSSSQRDIRSAPNMAETKVFQCIVAHALPNYCDKRFPNIKTHKYRRPPIFTAN</sequence>
<evidence type="ECO:0000259" key="2">
    <source>
        <dbReference type="PROSITE" id="PS50090"/>
    </source>
</evidence>
<dbReference type="PROSITE" id="PS51294">
    <property type="entry name" value="HTH_MYB"/>
    <property type="match status" value="1"/>
</dbReference>
<dbReference type="AlphaFoldDB" id="A0A8J5NP88"/>
<evidence type="ECO:0000313" key="5">
    <source>
        <dbReference type="Proteomes" id="UP000694050"/>
    </source>
</evidence>
<gene>
    <name evidence="4" type="ORF">Forpe1208_v016286</name>
</gene>
<dbReference type="InterPro" id="IPR001005">
    <property type="entry name" value="SANT/Myb"/>
</dbReference>
<feature type="region of interest" description="Disordered" evidence="1">
    <location>
        <begin position="21"/>
        <end position="161"/>
    </location>
</feature>
<feature type="compositionally biased region" description="Polar residues" evidence="1">
    <location>
        <begin position="139"/>
        <end position="161"/>
    </location>
</feature>
<evidence type="ECO:0008006" key="6">
    <source>
        <dbReference type="Google" id="ProtNLM"/>
    </source>
</evidence>
<dbReference type="EMBL" id="JAELUQ010000014">
    <property type="protein sequence ID" value="KAG7403710.1"/>
    <property type="molecule type" value="Genomic_DNA"/>
</dbReference>
<dbReference type="PROSITE" id="PS50090">
    <property type="entry name" value="MYB_LIKE"/>
    <property type="match status" value="1"/>
</dbReference>
<feature type="domain" description="HTH myb-type" evidence="3">
    <location>
        <begin position="206"/>
        <end position="252"/>
    </location>
</feature>
<feature type="domain" description="Myb-like" evidence="2">
    <location>
        <begin position="199"/>
        <end position="248"/>
    </location>
</feature>
<reference evidence="4" key="1">
    <citation type="submission" date="2021-04" db="EMBL/GenBank/DDBJ databases">
        <title>First draft genome resource for Brassicaceae pathogens Fusarium oxysporum f. sp. raphani and Fusarium oxysporum f. sp. rapae.</title>
        <authorList>
            <person name="Asai S."/>
        </authorList>
    </citation>
    <scope>NUCLEOTIDE SEQUENCE</scope>
    <source>
        <strain evidence="4">Tf1208</strain>
    </source>
</reference>
<organism evidence="4 5">
    <name type="scientific">Fusarium oxysporum f. sp. rapae</name>
    <dbReference type="NCBI Taxonomy" id="485398"/>
    <lineage>
        <taxon>Eukaryota</taxon>
        <taxon>Fungi</taxon>
        <taxon>Dikarya</taxon>
        <taxon>Ascomycota</taxon>
        <taxon>Pezizomycotina</taxon>
        <taxon>Sordariomycetes</taxon>
        <taxon>Hypocreomycetidae</taxon>
        <taxon>Hypocreales</taxon>
        <taxon>Nectriaceae</taxon>
        <taxon>Fusarium</taxon>
        <taxon>Fusarium oxysporum species complex</taxon>
    </lineage>
</organism>
<feature type="region of interest" description="Disordered" evidence="1">
    <location>
        <begin position="310"/>
        <end position="351"/>
    </location>
</feature>
<proteinExistence type="predicted"/>
<accession>A0A8J5NP88</accession>
<dbReference type="Proteomes" id="UP000694050">
    <property type="component" value="Unassembled WGS sequence"/>
</dbReference>
<feature type="compositionally biased region" description="Basic and acidic residues" evidence="1">
    <location>
        <begin position="340"/>
        <end position="351"/>
    </location>
</feature>
<feature type="compositionally biased region" description="Polar residues" evidence="1">
    <location>
        <begin position="76"/>
        <end position="88"/>
    </location>
</feature>
<dbReference type="InterPro" id="IPR017930">
    <property type="entry name" value="Myb_dom"/>
</dbReference>
<comment type="caution">
    <text evidence="4">The sequence shown here is derived from an EMBL/GenBank/DDBJ whole genome shotgun (WGS) entry which is preliminary data.</text>
</comment>
<evidence type="ECO:0000256" key="1">
    <source>
        <dbReference type="SAM" id="MobiDB-lite"/>
    </source>
</evidence>
<protein>
    <recommendedName>
        <fullName evidence="6">Myb-like domain-containing protein</fullName>
    </recommendedName>
</protein>
<dbReference type="CDD" id="cd00167">
    <property type="entry name" value="SANT"/>
    <property type="match status" value="1"/>
</dbReference>
<evidence type="ECO:0000259" key="3">
    <source>
        <dbReference type="PROSITE" id="PS51294"/>
    </source>
</evidence>
<feature type="compositionally biased region" description="Basic and acidic residues" evidence="1">
    <location>
        <begin position="49"/>
        <end position="70"/>
    </location>
</feature>
<dbReference type="SMART" id="SM00717">
    <property type="entry name" value="SANT"/>
    <property type="match status" value="1"/>
</dbReference>
<feature type="region of interest" description="Disordered" evidence="1">
    <location>
        <begin position="247"/>
        <end position="268"/>
    </location>
</feature>